<sequence>MNLSYPYSIDGRGRTAECSEEVWVRGLIEQVLFTSPGERVMRPDFGSGVMQLVFAPNSPELAAATQMLVQGALQQWLGDIVVVEDVAVEAVDSTLRVTVQYLIRRSQVRQQQTFERGGIGS</sequence>
<organism evidence="2 4">
    <name type="scientific">Crenobacter oryzisoli</name>
    <dbReference type="NCBI Taxonomy" id="3056844"/>
    <lineage>
        <taxon>Bacteria</taxon>
        <taxon>Pseudomonadati</taxon>
        <taxon>Pseudomonadota</taxon>
        <taxon>Betaproteobacteria</taxon>
        <taxon>Neisseriales</taxon>
        <taxon>Neisseriaceae</taxon>
        <taxon>Crenobacter</taxon>
    </lineage>
</organism>
<dbReference type="EMBL" id="JAUEDK010000030">
    <property type="protein sequence ID" value="MDN0076308.1"/>
    <property type="molecule type" value="Genomic_DNA"/>
</dbReference>
<dbReference type="Pfam" id="PF04965">
    <property type="entry name" value="GPW_gp25"/>
    <property type="match status" value="1"/>
</dbReference>
<dbReference type="RefSeq" id="WP_289829679.1">
    <property type="nucleotide sequence ID" value="NZ_JAUEDK010000013.1"/>
</dbReference>
<dbReference type="SUPFAM" id="SSF160719">
    <property type="entry name" value="gpW/gp25-like"/>
    <property type="match status" value="1"/>
</dbReference>
<dbReference type="EMBL" id="JAUEDK010000013">
    <property type="protein sequence ID" value="MDN0075084.1"/>
    <property type="molecule type" value="Genomic_DNA"/>
</dbReference>
<evidence type="ECO:0000313" key="3">
    <source>
        <dbReference type="EMBL" id="MDN0076308.1"/>
    </source>
</evidence>
<accession>A0ABT7XNE9</accession>
<protein>
    <submittedName>
        <fullName evidence="2">GPW/gp25 family protein</fullName>
    </submittedName>
</protein>
<evidence type="ECO:0000313" key="2">
    <source>
        <dbReference type="EMBL" id="MDN0075084.1"/>
    </source>
</evidence>
<gene>
    <name evidence="2" type="ORF">QU481_09275</name>
    <name evidence="3" type="ORF">QU481_15590</name>
</gene>
<evidence type="ECO:0000313" key="4">
    <source>
        <dbReference type="Proteomes" id="UP001168540"/>
    </source>
</evidence>
<feature type="domain" description="IraD/Gp25-like" evidence="1">
    <location>
        <begin position="24"/>
        <end position="106"/>
    </location>
</feature>
<keyword evidence="4" id="KW-1185">Reference proteome</keyword>
<dbReference type="Gene3D" id="3.10.450.40">
    <property type="match status" value="1"/>
</dbReference>
<proteinExistence type="predicted"/>
<evidence type="ECO:0000259" key="1">
    <source>
        <dbReference type="Pfam" id="PF04965"/>
    </source>
</evidence>
<reference evidence="2" key="1">
    <citation type="submission" date="2023-06" db="EMBL/GenBank/DDBJ databases">
        <authorList>
            <person name="Zhang S."/>
        </authorList>
    </citation>
    <scope>NUCLEOTIDE SEQUENCE</scope>
    <source>
        <strain evidence="2">SG2303</strain>
    </source>
</reference>
<comment type="caution">
    <text evidence="2">The sequence shown here is derived from an EMBL/GenBank/DDBJ whole genome shotgun (WGS) entry which is preliminary data.</text>
</comment>
<dbReference type="Proteomes" id="UP001168540">
    <property type="component" value="Unassembled WGS sequence"/>
</dbReference>
<name>A0ABT7XNE9_9NEIS</name>
<dbReference type="InterPro" id="IPR007048">
    <property type="entry name" value="IraD/Gp25-like"/>
</dbReference>